<dbReference type="EMBL" id="JBELOE010000280">
    <property type="protein sequence ID" value="MER2493966.1"/>
    <property type="molecule type" value="Genomic_DNA"/>
</dbReference>
<accession>A0ABV1RM07</accession>
<dbReference type="InterPro" id="IPR000073">
    <property type="entry name" value="AB_hydrolase_1"/>
</dbReference>
<dbReference type="Gene3D" id="3.40.50.1820">
    <property type="entry name" value="alpha/beta hydrolase"/>
    <property type="match status" value="1"/>
</dbReference>
<dbReference type="InterPro" id="IPR029058">
    <property type="entry name" value="AB_hydrolase_fold"/>
</dbReference>
<dbReference type="PANTHER" id="PTHR43798:SF33">
    <property type="entry name" value="HYDROLASE, PUTATIVE (AFU_ORTHOLOGUE AFUA_2G14860)-RELATED"/>
    <property type="match status" value="1"/>
</dbReference>
<evidence type="ECO:0000259" key="1">
    <source>
        <dbReference type="Pfam" id="PF00561"/>
    </source>
</evidence>
<feature type="domain" description="AB hydrolase-1" evidence="1">
    <location>
        <begin position="11"/>
        <end position="252"/>
    </location>
</feature>
<evidence type="ECO:0000313" key="3">
    <source>
        <dbReference type="Proteomes" id="UP001467690"/>
    </source>
</evidence>
<sequence length="267" mass="30175">MNEQSTKAVNLCVHGWLDNAASFIPLSQYLTELPLIALDLAGHGLSAHRSADAHYHLIDWVYDLHLFIEALNLTTINLIGHSMGGMIACLYSATYPQSVSNLILLESAGAFTQDERFFVDNLRQAFVSRKETQKKYQTNKKRDVSVLQSLYKTRAMHSNLNIELARLIVDRNIRVCAQKFVWKSDKKLNTLSPIRLTESQAQAIFRSIVSPVLILLGDNGYPEIKKSAAERLQLFNRGKLQFINGGHHAHMQSAKQTAKLIRNFISR</sequence>
<proteinExistence type="predicted"/>
<dbReference type="Proteomes" id="UP001467690">
    <property type="component" value="Unassembled WGS sequence"/>
</dbReference>
<comment type="caution">
    <text evidence="2">The sequence shown here is derived from an EMBL/GenBank/DDBJ whole genome shotgun (WGS) entry which is preliminary data.</text>
</comment>
<protein>
    <submittedName>
        <fullName evidence="2">Alpha/beta hydrolase</fullName>
    </submittedName>
</protein>
<dbReference type="PANTHER" id="PTHR43798">
    <property type="entry name" value="MONOACYLGLYCEROL LIPASE"/>
    <property type="match status" value="1"/>
</dbReference>
<name>A0ABV1RM07_9ALTE</name>
<evidence type="ECO:0000313" key="2">
    <source>
        <dbReference type="EMBL" id="MER2493966.1"/>
    </source>
</evidence>
<dbReference type="GO" id="GO:0016787">
    <property type="term" value="F:hydrolase activity"/>
    <property type="evidence" value="ECO:0007669"/>
    <property type="project" value="UniProtKB-KW"/>
</dbReference>
<dbReference type="SUPFAM" id="SSF53474">
    <property type="entry name" value="alpha/beta-Hydrolases"/>
    <property type="match status" value="1"/>
</dbReference>
<dbReference type="Pfam" id="PF00561">
    <property type="entry name" value="Abhydrolase_1"/>
    <property type="match status" value="1"/>
</dbReference>
<reference evidence="2 3" key="1">
    <citation type="submission" date="2024-06" db="EMBL/GenBank/DDBJ databases">
        <authorList>
            <person name="Chen R.Y."/>
        </authorList>
    </citation>
    <scope>NUCLEOTIDE SEQUENCE [LARGE SCALE GENOMIC DNA]</scope>
    <source>
        <strain evidence="2 3">D2</strain>
    </source>
</reference>
<dbReference type="PRINTS" id="PR00111">
    <property type="entry name" value="ABHYDROLASE"/>
</dbReference>
<organism evidence="2 3">
    <name type="scientific">Catenovulum sediminis</name>
    <dbReference type="NCBI Taxonomy" id="1740262"/>
    <lineage>
        <taxon>Bacteria</taxon>
        <taxon>Pseudomonadati</taxon>
        <taxon>Pseudomonadota</taxon>
        <taxon>Gammaproteobacteria</taxon>
        <taxon>Alteromonadales</taxon>
        <taxon>Alteromonadaceae</taxon>
        <taxon>Catenovulum</taxon>
    </lineage>
</organism>
<keyword evidence="3" id="KW-1185">Reference proteome</keyword>
<gene>
    <name evidence="2" type="ORF">ABS311_18995</name>
</gene>
<keyword evidence="2" id="KW-0378">Hydrolase</keyword>
<dbReference type="InterPro" id="IPR050266">
    <property type="entry name" value="AB_hydrolase_sf"/>
</dbReference>